<dbReference type="InterPro" id="IPR025501">
    <property type="entry name" value="MinD_FleN"/>
</dbReference>
<proteinExistence type="predicted"/>
<keyword evidence="2" id="KW-0067">ATP-binding</keyword>
<dbReference type="GO" id="GO:0051782">
    <property type="term" value="P:negative regulation of cell division"/>
    <property type="evidence" value="ECO:0007669"/>
    <property type="project" value="TreeGrafter"/>
</dbReference>
<dbReference type="GO" id="GO:0016887">
    <property type="term" value="F:ATP hydrolysis activity"/>
    <property type="evidence" value="ECO:0007669"/>
    <property type="project" value="TreeGrafter"/>
</dbReference>
<dbReference type="CDD" id="cd02038">
    <property type="entry name" value="FlhG-like"/>
    <property type="match status" value="1"/>
</dbReference>
<dbReference type="RefSeq" id="WP_138127362.1">
    <property type="nucleotide sequence ID" value="NZ_SWLG01000009.1"/>
</dbReference>
<dbReference type="SUPFAM" id="SSF52540">
    <property type="entry name" value="P-loop containing nucleoside triphosphate hydrolases"/>
    <property type="match status" value="1"/>
</dbReference>
<accession>A0A5R9F292</accession>
<gene>
    <name evidence="3" type="ORF">FCL54_14095</name>
</gene>
<name>A0A5R9F292_9BACL</name>
<dbReference type="InterPro" id="IPR033756">
    <property type="entry name" value="YlxH/NBP35"/>
</dbReference>
<dbReference type="PANTHER" id="PTHR43384:SF4">
    <property type="entry name" value="CELLULOSE BIOSYNTHESIS PROTEIN BCSQ-RELATED"/>
    <property type="match status" value="1"/>
</dbReference>
<dbReference type="Pfam" id="PF10609">
    <property type="entry name" value="ParA"/>
    <property type="match status" value="1"/>
</dbReference>
<comment type="caution">
    <text evidence="3">The sequence shown here is derived from an EMBL/GenBank/DDBJ whole genome shotgun (WGS) entry which is preliminary data.</text>
</comment>
<dbReference type="GO" id="GO:0005524">
    <property type="term" value="F:ATP binding"/>
    <property type="evidence" value="ECO:0007669"/>
    <property type="project" value="UniProtKB-KW"/>
</dbReference>
<dbReference type="InterPro" id="IPR033875">
    <property type="entry name" value="FlhG"/>
</dbReference>
<dbReference type="GO" id="GO:0005829">
    <property type="term" value="C:cytosol"/>
    <property type="evidence" value="ECO:0007669"/>
    <property type="project" value="TreeGrafter"/>
</dbReference>
<protein>
    <submittedName>
        <fullName evidence="3">MinD/ParA family protein</fullName>
    </submittedName>
</protein>
<keyword evidence="4" id="KW-1185">Reference proteome</keyword>
<organism evidence="3 4">
    <name type="scientific">Exobacillus caeni</name>
    <dbReference type="NCBI Taxonomy" id="2574798"/>
    <lineage>
        <taxon>Bacteria</taxon>
        <taxon>Bacillati</taxon>
        <taxon>Bacillota</taxon>
        <taxon>Bacilli</taxon>
        <taxon>Bacillales</taxon>
        <taxon>Guptibacillaceae</taxon>
        <taxon>Exobacillus</taxon>
    </lineage>
</organism>
<dbReference type="EMBL" id="SWLG01000009">
    <property type="protein sequence ID" value="TLS36649.1"/>
    <property type="molecule type" value="Genomic_DNA"/>
</dbReference>
<evidence type="ECO:0000313" key="3">
    <source>
        <dbReference type="EMBL" id="TLS36649.1"/>
    </source>
</evidence>
<evidence type="ECO:0000256" key="1">
    <source>
        <dbReference type="ARBA" id="ARBA00022741"/>
    </source>
</evidence>
<dbReference type="InterPro" id="IPR027417">
    <property type="entry name" value="P-loop_NTPase"/>
</dbReference>
<dbReference type="Proteomes" id="UP000308230">
    <property type="component" value="Unassembled WGS sequence"/>
</dbReference>
<dbReference type="GO" id="GO:0009898">
    <property type="term" value="C:cytoplasmic side of plasma membrane"/>
    <property type="evidence" value="ECO:0007669"/>
    <property type="project" value="TreeGrafter"/>
</dbReference>
<dbReference type="AlphaFoldDB" id="A0A5R9F292"/>
<evidence type="ECO:0000313" key="4">
    <source>
        <dbReference type="Proteomes" id="UP000308230"/>
    </source>
</evidence>
<reference evidence="3 4" key="1">
    <citation type="submission" date="2019-04" db="EMBL/GenBank/DDBJ databases">
        <title>Bacillus caeni sp. nov., a bacterium isolated from mangrove sediment.</title>
        <authorList>
            <person name="Huang H."/>
            <person name="Mo K."/>
            <person name="Hu Y."/>
        </authorList>
    </citation>
    <scope>NUCLEOTIDE SEQUENCE [LARGE SCALE GENOMIC DNA]</scope>
    <source>
        <strain evidence="3 4">HB172195</strain>
    </source>
</reference>
<sequence length="289" mass="31788">MIDQAKALREKVKKKQTLELGGQKRSTRVIAVTSGKGGVGKSNFSLNFALSLIQQGKKALIFDMDVGLANIDVLMGLSPEESIISMIEKDLAIEDVIETGANGLQFLSGGSGLASIMKLNDDQLTKILDELGSLQGKVDYIILDTGAGISQENLRFLLASDEVILVINPEPTSITDAYAVVKMLYSKNESIQVKLVVNRCVTEKEGQQTSANFKRAVEQFLRKEIEVLGWIPDDKQVPMAVKQQKPYLLEYPKSDAAVSMNNLVRTYLDLPVSYKLGVKGFLAKMLFNR</sequence>
<dbReference type="PANTHER" id="PTHR43384">
    <property type="entry name" value="SEPTUM SITE-DETERMINING PROTEIN MIND HOMOLOG, CHLOROPLASTIC-RELATED"/>
    <property type="match status" value="1"/>
</dbReference>
<evidence type="ECO:0000256" key="2">
    <source>
        <dbReference type="ARBA" id="ARBA00022840"/>
    </source>
</evidence>
<dbReference type="PIRSF" id="PIRSF003092">
    <property type="entry name" value="MinD"/>
    <property type="match status" value="1"/>
</dbReference>
<dbReference type="Gene3D" id="3.40.50.300">
    <property type="entry name" value="P-loop containing nucleotide triphosphate hydrolases"/>
    <property type="match status" value="1"/>
</dbReference>
<keyword evidence="1" id="KW-0547">Nucleotide-binding</keyword>
<dbReference type="OrthoDB" id="9816297at2"/>
<dbReference type="InterPro" id="IPR050625">
    <property type="entry name" value="ParA/MinD_ATPase"/>
</dbReference>